<sequence>MAEVASLLTTKRADAAAELAAKEAEYKIVQEEQRQKEKIKALEEEHKKQMAIQTSELERLRAEKDVEAARARLEAYNNELLQLGDASHTCTNGSL</sequence>
<evidence type="ECO:0000313" key="2">
    <source>
        <dbReference type="EMBL" id="CAL1608550.1"/>
    </source>
</evidence>
<reference evidence="2 3" key="1">
    <citation type="submission" date="2024-04" db="EMBL/GenBank/DDBJ databases">
        <authorList>
            <person name="Waldvogel A.-M."/>
            <person name="Schoenle A."/>
        </authorList>
    </citation>
    <scope>NUCLEOTIDE SEQUENCE [LARGE SCALE GENOMIC DNA]</scope>
</reference>
<keyword evidence="1" id="KW-0175">Coiled coil</keyword>
<feature type="coiled-coil region" evidence="1">
    <location>
        <begin position="12"/>
        <end position="86"/>
    </location>
</feature>
<protein>
    <submittedName>
        <fullName evidence="2">Uncharacterized protein</fullName>
    </submittedName>
</protein>
<keyword evidence="3" id="KW-1185">Reference proteome</keyword>
<proteinExistence type="predicted"/>
<organism evidence="2 3">
    <name type="scientific">Knipowitschia caucasica</name>
    <name type="common">Caucasian dwarf goby</name>
    <name type="synonym">Pomatoschistus caucasicus</name>
    <dbReference type="NCBI Taxonomy" id="637954"/>
    <lineage>
        <taxon>Eukaryota</taxon>
        <taxon>Metazoa</taxon>
        <taxon>Chordata</taxon>
        <taxon>Craniata</taxon>
        <taxon>Vertebrata</taxon>
        <taxon>Euteleostomi</taxon>
        <taxon>Actinopterygii</taxon>
        <taxon>Neopterygii</taxon>
        <taxon>Teleostei</taxon>
        <taxon>Neoteleostei</taxon>
        <taxon>Acanthomorphata</taxon>
        <taxon>Gobiaria</taxon>
        <taxon>Gobiiformes</taxon>
        <taxon>Gobioidei</taxon>
        <taxon>Gobiidae</taxon>
        <taxon>Gobiinae</taxon>
        <taxon>Knipowitschia</taxon>
    </lineage>
</organism>
<name>A0AAV2M5B0_KNICA</name>
<evidence type="ECO:0000256" key="1">
    <source>
        <dbReference type="SAM" id="Coils"/>
    </source>
</evidence>
<gene>
    <name evidence="2" type="ORF">KC01_LOCUS35461</name>
</gene>
<accession>A0AAV2M5B0</accession>
<dbReference type="EMBL" id="OZ035828">
    <property type="protein sequence ID" value="CAL1608550.1"/>
    <property type="molecule type" value="Genomic_DNA"/>
</dbReference>
<dbReference type="Proteomes" id="UP001497482">
    <property type="component" value="Chromosome 6"/>
</dbReference>
<evidence type="ECO:0000313" key="3">
    <source>
        <dbReference type="Proteomes" id="UP001497482"/>
    </source>
</evidence>
<dbReference type="AlphaFoldDB" id="A0AAV2M5B0"/>